<organism evidence="1 2">
    <name type="scientific">Melastoma candidum</name>
    <dbReference type="NCBI Taxonomy" id="119954"/>
    <lineage>
        <taxon>Eukaryota</taxon>
        <taxon>Viridiplantae</taxon>
        <taxon>Streptophyta</taxon>
        <taxon>Embryophyta</taxon>
        <taxon>Tracheophyta</taxon>
        <taxon>Spermatophyta</taxon>
        <taxon>Magnoliopsida</taxon>
        <taxon>eudicotyledons</taxon>
        <taxon>Gunneridae</taxon>
        <taxon>Pentapetalae</taxon>
        <taxon>rosids</taxon>
        <taxon>malvids</taxon>
        <taxon>Myrtales</taxon>
        <taxon>Melastomataceae</taxon>
        <taxon>Melastomatoideae</taxon>
        <taxon>Melastomateae</taxon>
        <taxon>Melastoma</taxon>
    </lineage>
</organism>
<reference evidence="2" key="1">
    <citation type="journal article" date="2023" name="Front. Plant Sci.">
        <title>Chromosomal-level genome assembly of Melastoma candidum provides insights into trichome evolution.</title>
        <authorList>
            <person name="Zhong Y."/>
            <person name="Wu W."/>
            <person name="Sun C."/>
            <person name="Zou P."/>
            <person name="Liu Y."/>
            <person name="Dai S."/>
            <person name="Zhou R."/>
        </authorList>
    </citation>
    <scope>NUCLEOTIDE SEQUENCE [LARGE SCALE GENOMIC DNA]</scope>
</reference>
<name>A0ACB9LIQ1_9MYRT</name>
<protein>
    <submittedName>
        <fullName evidence="1">Uncharacterized protein</fullName>
    </submittedName>
</protein>
<accession>A0ACB9LIQ1</accession>
<gene>
    <name evidence="1" type="ORF">MLD38_036130</name>
</gene>
<dbReference type="Proteomes" id="UP001057402">
    <property type="component" value="Chromosome 11"/>
</dbReference>
<evidence type="ECO:0000313" key="2">
    <source>
        <dbReference type="Proteomes" id="UP001057402"/>
    </source>
</evidence>
<keyword evidence="2" id="KW-1185">Reference proteome</keyword>
<sequence length="75" mass="8340">MIAGPKKTRLKSRTFTSCSDLIRLSPTGTVFLFRILYPVLWNNGMCDRPVNKYSSPALIALCGISCCLSCFPDSY</sequence>
<evidence type="ECO:0000313" key="1">
    <source>
        <dbReference type="EMBL" id="KAI4311220.1"/>
    </source>
</evidence>
<proteinExistence type="predicted"/>
<dbReference type="EMBL" id="CM042890">
    <property type="protein sequence ID" value="KAI4311220.1"/>
    <property type="molecule type" value="Genomic_DNA"/>
</dbReference>
<comment type="caution">
    <text evidence="1">The sequence shown here is derived from an EMBL/GenBank/DDBJ whole genome shotgun (WGS) entry which is preliminary data.</text>
</comment>